<accession>A0ACB8FPL3</accession>
<gene>
    <name evidence="1" type="ORF">K3G42_020002</name>
</gene>
<comment type="caution">
    <text evidence="1">The sequence shown here is derived from an EMBL/GenBank/DDBJ whole genome shotgun (WGS) entry which is preliminary data.</text>
</comment>
<sequence length="167" mass="18873">MLALYRSQVYGDPPSPSQSALTSFATQVIMENKRGNPAWKTKASLKRPRLNPKLRSVDSSDSEPPGRKEGEVLSDQEHMEDMKVTEQSSRFFKFEDYQYLLSKSVAVLHLGEAQSREESSKRKSTSLHKGDGEFFPTNANSKKWWDSEPMQHPTAAPMEASQRHGEA</sequence>
<organism evidence="1 2">
    <name type="scientific">Sphaerodactylus townsendi</name>
    <dbReference type="NCBI Taxonomy" id="933632"/>
    <lineage>
        <taxon>Eukaryota</taxon>
        <taxon>Metazoa</taxon>
        <taxon>Chordata</taxon>
        <taxon>Craniata</taxon>
        <taxon>Vertebrata</taxon>
        <taxon>Euteleostomi</taxon>
        <taxon>Lepidosauria</taxon>
        <taxon>Squamata</taxon>
        <taxon>Bifurcata</taxon>
        <taxon>Gekkota</taxon>
        <taxon>Sphaerodactylidae</taxon>
        <taxon>Sphaerodactylus</taxon>
    </lineage>
</organism>
<evidence type="ECO:0000313" key="1">
    <source>
        <dbReference type="EMBL" id="KAH8007312.1"/>
    </source>
</evidence>
<proteinExistence type="predicted"/>
<reference evidence="1" key="1">
    <citation type="submission" date="2021-08" db="EMBL/GenBank/DDBJ databases">
        <title>The first chromosome-level gecko genome reveals the dynamic sex chromosomes of Neotropical dwarf geckos (Sphaerodactylidae: Sphaerodactylus).</title>
        <authorList>
            <person name="Pinto B.J."/>
            <person name="Keating S.E."/>
            <person name="Gamble T."/>
        </authorList>
    </citation>
    <scope>NUCLEOTIDE SEQUENCE</scope>
    <source>
        <strain evidence="1">TG3544</strain>
    </source>
</reference>
<dbReference type="EMBL" id="CM037619">
    <property type="protein sequence ID" value="KAH8007312.1"/>
    <property type="molecule type" value="Genomic_DNA"/>
</dbReference>
<evidence type="ECO:0000313" key="2">
    <source>
        <dbReference type="Proteomes" id="UP000827872"/>
    </source>
</evidence>
<keyword evidence="2" id="KW-1185">Reference proteome</keyword>
<name>A0ACB8FPL3_9SAUR</name>
<protein>
    <submittedName>
        <fullName evidence="1">Uncharacterized protein</fullName>
    </submittedName>
</protein>
<dbReference type="Proteomes" id="UP000827872">
    <property type="component" value="Linkage Group LG06"/>
</dbReference>